<evidence type="ECO:0000256" key="1">
    <source>
        <dbReference type="SAM" id="Phobius"/>
    </source>
</evidence>
<protein>
    <recommendedName>
        <fullName evidence="4">Secreted protein</fullName>
    </recommendedName>
</protein>
<keyword evidence="1" id="KW-0812">Transmembrane</keyword>
<gene>
    <name evidence="2" type="ORF">QE367_002019</name>
</gene>
<evidence type="ECO:0000313" key="2">
    <source>
        <dbReference type="EMBL" id="MDR6167815.1"/>
    </source>
</evidence>
<keyword evidence="3" id="KW-1185">Reference proteome</keyword>
<evidence type="ECO:0000313" key="3">
    <source>
        <dbReference type="Proteomes" id="UP001260188"/>
    </source>
</evidence>
<reference evidence="2 3" key="1">
    <citation type="submission" date="2023-08" db="EMBL/GenBank/DDBJ databases">
        <title>Functional and genomic diversity of the sorghum phyllosphere microbiome.</title>
        <authorList>
            <person name="Shade A."/>
        </authorList>
    </citation>
    <scope>NUCLEOTIDE SEQUENCE [LARGE SCALE GENOMIC DNA]</scope>
    <source>
        <strain evidence="2 3">SORGH_AS_0919</strain>
    </source>
</reference>
<proteinExistence type="predicted"/>
<comment type="caution">
    <text evidence="2">The sequence shown here is derived from an EMBL/GenBank/DDBJ whole genome shotgun (WGS) entry which is preliminary data.</text>
</comment>
<dbReference type="Proteomes" id="UP001260188">
    <property type="component" value="Unassembled WGS sequence"/>
</dbReference>
<feature type="transmembrane region" description="Helical" evidence="1">
    <location>
        <begin position="6"/>
        <end position="27"/>
    </location>
</feature>
<accession>A0ABU1I1Q5</accession>
<dbReference type="RefSeq" id="WP_103842573.1">
    <property type="nucleotide sequence ID" value="NZ_JAVIZA010000001.1"/>
</dbReference>
<dbReference type="EMBL" id="JAVIZA010000001">
    <property type="protein sequence ID" value="MDR6167815.1"/>
    <property type="molecule type" value="Genomic_DNA"/>
</dbReference>
<sequence>MADVFGWGTIVLVLSVPVVFIGSAFAARRRDDASQPSSGGLLGFDELFHPAAHNARLTWEVEQELPVPAPSPDKGPGVIDAGRRIVIEIDPQQ</sequence>
<keyword evidence="1" id="KW-0472">Membrane</keyword>
<name>A0ABU1I1Q5_9MICO</name>
<evidence type="ECO:0008006" key="4">
    <source>
        <dbReference type="Google" id="ProtNLM"/>
    </source>
</evidence>
<organism evidence="2 3">
    <name type="scientific">Microbacterium paludicola</name>
    <dbReference type="NCBI Taxonomy" id="300019"/>
    <lineage>
        <taxon>Bacteria</taxon>
        <taxon>Bacillati</taxon>
        <taxon>Actinomycetota</taxon>
        <taxon>Actinomycetes</taxon>
        <taxon>Micrococcales</taxon>
        <taxon>Microbacteriaceae</taxon>
        <taxon>Microbacterium</taxon>
    </lineage>
</organism>
<keyword evidence="1" id="KW-1133">Transmembrane helix</keyword>